<keyword evidence="4" id="KW-1133">Transmembrane helix</keyword>
<evidence type="ECO:0000256" key="3">
    <source>
        <dbReference type="ARBA" id="ARBA00023157"/>
    </source>
</evidence>
<dbReference type="SUPFAM" id="SSF50242">
    <property type="entry name" value="TIMP-like"/>
    <property type="match status" value="1"/>
</dbReference>
<dbReference type="Gene3D" id="2.60.40.1930">
    <property type="match status" value="4"/>
</dbReference>
<dbReference type="Gene3D" id="2.60.40.10">
    <property type="entry name" value="Immunoglobulins"/>
    <property type="match status" value="2"/>
</dbReference>
<dbReference type="Pfam" id="PF07677">
    <property type="entry name" value="A2M_recep"/>
    <property type="match status" value="1"/>
</dbReference>
<dbReference type="Pfam" id="PF01835">
    <property type="entry name" value="MG2"/>
    <property type="match status" value="1"/>
</dbReference>
<keyword evidence="3" id="KW-1015">Disulfide bond</keyword>
<dbReference type="Pfam" id="PF21309">
    <property type="entry name" value="C5_CUB"/>
    <property type="match status" value="1"/>
</dbReference>
<dbReference type="SMART" id="SM01360">
    <property type="entry name" value="A2M"/>
    <property type="match status" value="1"/>
</dbReference>
<dbReference type="InterPro" id="IPR050473">
    <property type="entry name" value="A2M/Complement_sys"/>
</dbReference>
<dbReference type="InterPro" id="IPR040839">
    <property type="entry name" value="MG4"/>
</dbReference>
<dbReference type="InterPro" id="IPR018933">
    <property type="entry name" value="Netrin_module_non-TIMP"/>
</dbReference>
<name>A0A8B9CWU3_9AVES</name>
<dbReference type="PROSITE" id="PS01178">
    <property type="entry name" value="ANAPHYLATOXIN_2"/>
    <property type="match status" value="1"/>
</dbReference>
<dbReference type="Pfam" id="PF17790">
    <property type="entry name" value="MG1"/>
    <property type="match status" value="1"/>
</dbReference>
<dbReference type="InterPro" id="IPR011625">
    <property type="entry name" value="A2M_N_BRD"/>
</dbReference>
<dbReference type="InterPro" id="IPR013783">
    <property type="entry name" value="Ig-like_fold"/>
</dbReference>
<dbReference type="GO" id="GO:0004866">
    <property type="term" value="F:endopeptidase inhibitor activity"/>
    <property type="evidence" value="ECO:0007669"/>
    <property type="project" value="InterPro"/>
</dbReference>
<gene>
    <name evidence="7" type="primary">C5</name>
</gene>
<dbReference type="InterPro" id="IPR048843">
    <property type="entry name" value="C5_CUB"/>
</dbReference>
<dbReference type="Gene3D" id="1.20.91.20">
    <property type="entry name" value="Anaphylotoxins (complement system)"/>
    <property type="match status" value="1"/>
</dbReference>
<dbReference type="GeneTree" id="ENSGT00940000155670"/>
<dbReference type="GO" id="GO:0160257">
    <property type="term" value="P:complement activation, GZMK pathway"/>
    <property type="evidence" value="ECO:0007669"/>
    <property type="project" value="Ensembl"/>
</dbReference>
<feature type="domain" description="NTR" evidence="6">
    <location>
        <begin position="1442"/>
        <end position="1582"/>
    </location>
</feature>
<dbReference type="Gene3D" id="2.20.130.20">
    <property type="match status" value="1"/>
</dbReference>
<evidence type="ECO:0000313" key="8">
    <source>
        <dbReference type="Proteomes" id="UP000694426"/>
    </source>
</evidence>
<evidence type="ECO:0000259" key="6">
    <source>
        <dbReference type="PROSITE" id="PS50189"/>
    </source>
</evidence>
<dbReference type="InterPro" id="IPR009048">
    <property type="entry name" value="A-macroglobulin_rcpt-bd"/>
</dbReference>
<dbReference type="InterPro" id="IPR001134">
    <property type="entry name" value="Netrin_domain"/>
</dbReference>
<dbReference type="Gene3D" id="1.50.10.20">
    <property type="match status" value="1"/>
</dbReference>
<dbReference type="CDD" id="cd02896">
    <property type="entry name" value="complement_C3_C4_C5"/>
    <property type="match status" value="1"/>
</dbReference>
<dbReference type="GO" id="GO:0010575">
    <property type="term" value="P:positive regulation of vascular endothelial growth factor production"/>
    <property type="evidence" value="ECO:0007669"/>
    <property type="project" value="Ensembl"/>
</dbReference>
<evidence type="ECO:0000256" key="2">
    <source>
        <dbReference type="ARBA" id="ARBA00022525"/>
    </source>
</evidence>
<dbReference type="SMART" id="SM01359">
    <property type="entry name" value="A2M_N_2"/>
    <property type="match status" value="1"/>
</dbReference>
<dbReference type="GO" id="GO:0005579">
    <property type="term" value="C:membrane attack complex"/>
    <property type="evidence" value="ECO:0007669"/>
    <property type="project" value="Ensembl"/>
</dbReference>
<reference evidence="7" key="2">
    <citation type="submission" date="2025-09" db="UniProtKB">
        <authorList>
            <consortium name="Ensembl"/>
        </authorList>
    </citation>
    <scope>IDENTIFICATION</scope>
</reference>
<dbReference type="Proteomes" id="UP000694426">
    <property type="component" value="Unplaced"/>
</dbReference>
<dbReference type="SMART" id="SM01361">
    <property type="entry name" value="A2M_recep"/>
    <property type="match status" value="1"/>
</dbReference>
<dbReference type="Pfam" id="PF01821">
    <property type="entry name" value="ANATO"/>
    <property type="match status" value="1"/>
</dbReference>
<dbReference type="Gene3D" id="2.60.40.690">
    <property type="entry name" value="Alpha-macroglobulin, receptor-binding domain"/>
    <property type="match status" value="1"/>
</dbReference>
<dbReference type="Pfam" id="PF07703">
    <property type="entry name" value="A2M_BRD"/>
    <property type="match status" value="1"/>
</dbReference>
<feature type="transmembrane region" description="Helical" evidence="4">
    <location>
        <begin position="5"/>
        <end position="23"/>
    </location>
</feature>
<dbReference type="Pfam" id="PF00207">
    <property type="entry name" value="A2M"/>
    <property type="match status" value="1"/>
</dbReference>
<keyword evidence="4" id="KW-0812">Transmembrane</keyword>
<dbReference type="Gene3D" id="6.20.50.160">
    <property type="match status" value="1"/>
</dbReference>
<comment type="subcellular location">
    <subcellularLocation>
        <location evidence="1">Secreted</location>
    </subcellularLocation>
</comment>
<keyword evidence="8" id="KW-1185">Reference proteome</keyword>
<dbReference type="PROSITE" id="PS01177">
    <property type="entry name" value="ANAPHYLATOXIN_1"/>
    <property type="match status" value="1"/>
</dbReference>
<evidence type="ECO:0000256" key="4">
    <source>
        <dbReference type="SAM" id="Phobius"/>
    </source>
</evidence>
<dbReference type="GO" id="GO:0032722">
    <property type="term" value="P:positive regulation of chemokine production"/>
    <property type="evidence" value="ECO:0007669"/>
    <property type="project" value="Ensembl"/>
</dbReference>
<dbReference type="Pfam" id="PF07678">
    <property type="entry name" value="TED_complement"/>
    <property type="match status" value="1"/>
</dbReference>
<evidence type="ECO:0000256" key="1">
    <source>
        <dbReference type="ARBA" id="ARBA00004613"/>
    </source>
</evidence>
<dbReference type="SUPFAM" id="SSF47686">
    <property type="entry name" value="Anaphylotoxins (complement system)"/>
    <property type="match status" value="1"/>
</dbReference>
<dbReference type="InterPro" id="IPR008930">
    <property type="entry name" value="Terpenoid_cyclase/PrenylTrfase"/>
</dbReference>
<dbReference type="GO" id="GO:0005615">
    <property type="term" value="C:extracellular space"/>
    <property type="evidence" value="ECO:0007669"/>
    <property type="project" value="InterPro"/>
</dbReference>
<dbReference type="InterPro" id="IPR011626">
    <property type="entry name" value="Alpha-macroglobulin_TED"/>
</dbReference>
<proteinExistence type="predicted"/>
<dbReference type="InterPro" id="IPR000020">
    <property type="entry name" value="Anaphylatoxin/fibulin"/>
</dbReference>
<sequence>SNILYWLLLFIYISPTWTFFYVLTASKIFRVGTSEKVVVQAFGYEKEFAVNVALRSFPDKLVSYSSGRISLTPANKFQDSVTLTLQPTDLARTADSVKYVYLEAVSPHFTRLKKIPVSYENGFLFIHTDKPVYTPDQSVKVRVYSLNEDLQPARRETVLTFVDPDGVKVDIIEEKDFTGIVSFPDFKIPPNPKYGIWKIEAKYKKNFITSAVAKFEVKEYGKLENGVAEISFNSKKEVSYLGFQSLEELDGSYLYIAASVMESMGGLSGEVEFTGVRYAVSPYKLNLIATPLFIKPGLPFFVKVQVKDTVDHFVGNIPVTLTAKSFSEQMDETELISEGSESGRRKTSMNDGTALFVINIPSDSTLLEFQVKTVDPHLSDENQATKTYEARAYSSLSRSYLYIDWASNHKILEVGDFININVYPHSRYIHKIHHYSYLIMSKGKIVSFGTQKRIKDLEYEHLSFQITQEMVPSARLIVYYIVMGEETAELVADSVWLNVEQKCTEICGVSLQIPAEVLSLYMKTQFSSFVALSSIDKAVYGVIGRGRRAMEKVIQDLEKSDLGCGAGGGRNNVDVFRMAGLTFLTNANADDSNEAGETCNEIVRTKRSDFEERILKEASKYKHPAIKNCCMAGVKAYPVSETCSDRARRIRSNEKCISAFRDCCEFANRLREEEPNKLLILARMHFEAILELDEAEVRSYFPESWLWEVHQVSSRSKSLSITLPDSLTTWEVQGVAISDKGICVTAPLEVQVVKDIFLNIYVPYSVVRGEQIELKGSVYNHRASSIKFCVKIAVGDGICSSGGSATTGARIRGCNFKYLGSSSSSPFMFRILPLELGLHTINFTLLTDGNSETVVKTLRVMPEGIKKELHAGFTLDPQGVYGSVKRRQEFRYKIPLNLVPKTKIDRSVSVKGHLMGEVIATVLNPSGLSILTNLPKGSAEAELMSIAPLFYVFHYLEASDNWQILGSKTLTSRTEMRRKMKEGIVSVLSFRNSDFSYSMWKNGQASTWLTAFALRILGQVNQYINLDQISVCNSLLWLIDNCQMPDGSFTEFSDYQPVKLQGTLPREAKEKSLYLTAFSIIGIEKSMKICPTQKIHDAKNKAGDYLLKNAESAQSPFTMAIISYALALVDLNHQSARLLFSALKKEASVIGEPPIYRFWKDSLKTLDHHAPNSVTAQMVETTAYALLTALLRGDKNYANPIIKWLSEEQRYGGGFYSTQDTINALEALTEYSLLVKRLNLDMSVKVAYKNYGDLHLFKLTEENFVGRTLTVPLEDDIYVSTGSSTGIATVNVSVEPFLFFFSSFQLCLTNFIFKILFLISFRYKPSMREPQSGSAHAVMDIGLVSGLEANIEDLNTLASGVDQLIADYEIIDGHVVIQIDSVSDSFLCVGFQISELFHVGMRNPATFTVYEYHAPGMYSMSSNSCLLFSTVYSFLKTTFFLLQQHLEYIAGKKRNNKNFVLCCFAVYKVNILSRREEGYFVKYSATILDLYKRGHAFAEKNNEITFVKKKTCTDVELSPGEQYLIMGKEALKISIGYSFRYQYPLDSSTWIEWWPSNTACTFCQEFLNRMEDFAEDLIISGC</sequence>
<dbReference type="InterPro" id="IPR001599">
    <property type="entry name" value="Macroglobln_a2"/>
</dbReference>
<dbReference type="PANTHER" id="PTHR11412:SF83">
    <property type="entry name" value="COMPLEMENT C5"/>
    <property type="match status" value="1"/>
</dbReference>
<dbReference type="Ensembl" id="ENSABRT00000037060.1">
    <property type="protein sequence ID" value="ENSABRP00000026460.1"/>
    <property type="gene ID" value="ENSABRG00000022038.1"/>
</dbReference>
<dbReference type="PANTHER" id="PTHR11412">
    <property type="entry name" value="MACROGLOBULIN / COMPLEMENT"/>
    <property type="match status" value="1"/>
</dbReference>
<dbReference type="SMART" id="SM00643">
    <property type="entry name" value="C345C"/>
    <property type="match status" value="1"/>
</dbReference>
<dbReference type="InterPro" id="IPR018081">
    <property type="entry name" value="Anaphylatoxin_comp_syst"/>
</dbReference>
<dbReference type="InterPro" id="IPR036595">
    <property type="entry name" value="A-macroglobulin_rcpt-bd_sf"/>
</dbReference>
<dbReference type="SUPFAM" id="SSF49410">
    <property type="entry name" value="Alpha-macroglobulin receptor domain"/>
    <property type="match status" value="1"/>
</dbReference>
<dbReference type="Gene3D" id="2.60.40.1940">
    <property type="match status" value="1"/>
</dbReference>
<dbReference type="Pfam" id="PF17789">
    <property type="entry name" value="MG4"/>
    <property type="match status" value="1"/>
</dbReference>
<evidence type="ECO:0000313" key="7">
    <source>
        <dbReference type="Ensembl" id="ENSABRP00000026460.1"/>
    </source>
</evidence>
<dbReference type="InterPro" id="IPR002890">
    <property type="entry name" value="MG2"/>
</dbReference>
<dbReference type="PROSITE" id="PS50189">
    <property type="entry name" value="NTR"/>
    <property type="match status" value="1"/>
</dbReference>
<feature type="domain" description="Anaphylatoxin-like" evidence="5">
    <location>
        <begin position="629"/>
        <end position="664"/>
    </location>
</feature>
<dbReference type="SUPFAM" id="SSF48239">
    <property type="entry name" value="Terpenoid cyclases/Protein prenyltransferases"/>
    <property type="match status" value="1"/>
</dbReference>
<organism evidence="7 8">
    <name type="scientific">Anser brachyrhynchus</name>
    <name type="common">Pink-footed goose</name>
    <dbReference type="NCBI Taxonomy" id="132585"/>
    <lineage>
        <taxon>Eukaryota</taxon>
        <taxon>Metazoa</taxon>
        <taxon>Chordata</taxon>
        <taxon>Craniata</taxon>
        <taxon>Vertebrata</taxon>
        <taxon>Euteleostomi</taxon>
        <taxon>Archelosauria</taxon>
        <taxon>Archosauria</taxon>
        <taxon>Dinosauria</taxon>
        <taxon>Saurischia</taxon>
        <taxon>Theropoda</taxon>
        <taxon>Coelurosauria</taxon>
        <taxon>Aves</taxon>
        <taxon>Neognathae</taxon>
        <taxon>Galloanserae</taxon>
        <taxon>Anseriformes</taxon>
        <taxon>Anatidae</taxon>
        <taxon>Anserinae</taxon>
        <taxon>Anser</taxon>
    </lineage>
</organism>
<reference evidence="7" key="1">
    <citation type="submission" date="2025-08" db="UniProtKB">
        <authorList>
            <consortium name="Ensembl"/>
        </authorList>
    </citation>
    <scope>IDENTIFICATION</scope>
</reference>
<dbReference type="InterPro" id="IPR008993">
    <property type="entry name" value="TIMP-like_OB-fold"/>
</dbReference>
<dbReference type="CDD" id="cd00017">
    <property type="entry name" value="ANATO"/>
    <property type="match status" value="1"/>
</dbReference>
<evidence type="ECO:0000259" key="5">
    <source>
        <dbReference type="PROSITE" id="PS01178"/>
    </source>
</evidence>
<protein>
    <submittedName>
        <fullName evidence="7">Complement C5</fullName>
    </submittedName>
</protein>
<dbReference type="Gene3D" id="2.60.120.1540">
    <property type="match status" value="1"/>
</dbReference>
<dbReference type="Gene3D" id="2.40.50.120">
    <property type="match status" value="1"/>
</dbReference>
<accession>A0A8B9CWU3</accession>
<keyword evidence="4" id="KW-0472">Membrane</keyword>
<dbReference type="InterPro" id="IPR041425">
    <property type="entry name" value="C3/4/5_MG1"/>
</dbReference>
<dbReference type="SMART" id="SM00104">
    <property type="entry name" value="ANATO"/>
    <property type="match status" value="1"/>
</dbReference>
<dbReference type="GO" id="GO:0010760">
    <property type="term" value="P:negative regulation of macrophage chemotaxis"/>
    <property type="evidence" value="ECO:0007669"/>
    <property type="project" value="Ensembl"/>
</dbReference>
<dbReference type="Pfam" id="PF01759">
    <property type="entry name" value="NTR"/>
    <property type="match status" value="1"/>
</dbReference>
<keyword evidence="2" id="KW-0964">Secreted</keyword>